<proteinExistence type="predicted"/>
<dbReference type="SMART" id="SM00184">
    <property type="entry name" value="RING"/>
    <property type="match status" value="1"/>
</dbReference>
<comment type="caution">
    <text evidence="16">The sequence shown here is derived from an EMBL/GenBank/DDBJ whole genome shotgun (WGS) entry which is preliminary data.</text>
</comment>
<evidence type="ECO:0000256" key="11">
    <source>
        <dbReference type="ARBA" id="ARBA00023136"/>
    </source>
</evidence>
<protein>
    <recommendedName>
        <fullName evidence="3">RING-type E3 ubiquitin transferase</fullName>
        <ecNumber evidence="3">2.3.2.27</ecNumber>
    </recommendedName>
</protein>
<feature type="transmembrane region" description="Helical" evidence="14">
    <location>
        <begin position="195"/>
        <end position="228"/>
    </location>
</feature>
<keyword evidence="10 14" id="KW-1133">Transmembrane helix</keyword>
<evidence type="ECO:0000256" key="6">
    <source>
        <dbReference type="ARBA" id="ARBA00022723"/>
    </source>
</evidence>
<evidence type="ECO:0000256" key="8">
    <source>
        <dbReference type="ARBA" id="ARBA00022786"/>
    </source>
</evidence>
<evidence type="ECO:0000313" key="16">
    <source>
        <dbReference type="EMBL" id="THU66031.1"/>
    </source>
</evidence>
<keyword evidence="5 14" id="KW-0812">Transmembrane</keyword>
<dbReference type="GO" id="GO:0016020">
    <property type="term" value="C:membrane"/>
    <property type="evidence" value="ECO:0007669"/>
    <property type="project" value="UniProtKB-SubCell"/>
</dbReference>
<evidence type="ECO:0000256" key="2">
    <source>
        <dbReference type="ARBA" id="ARBA00004141"/>
    </source>
</evidence>
<evidence type="ECO:0000256" key="4">
    <source>
        <dbReference type="ARBA" id="ARBA00022679"/>
    </source>
</evidence>
<dbReference type="PROSITE" id="PS50089">
    <property type="entry name" value="ZF_RING_2"/>
    <property type="match status" value="1"/>
</dbReference>
<feature type="transmembrane region" description="Helical" evidence="14">
    <location>
        <begin position="113"/>
        <end position="132"/>
    </location>
</feature>
<keyword evidence="4" id="KW-0808">Transferase</keyword>
<dbReference type="EC" id="2.3.2.27" evidence="3"/>
<evidence type="ECO:0000256" key="7">
    <source>
        <dbReference type="ARBA" id="ARBA00022771"/>
    </source>
</evidence>
<dbReference type="Gene3D" id="3.30.40.10">
    <property type="entry name" value="Zinc/RING finger domain, C3HC4 (zinc finger)"/>
    <property type="match status" value="1"/>
</dbReference>
<accession>A0A4S8JV06</accession>
<organism evidence="16 17">
    <name type="scientific">Musa balbisiana</name>
    <name type="common">Banana</name>
    <dbReference type="NCBI Taxonomy" id="52838"/>
    <lineage>
        <taxon>Eukaryota</taxon>
        <taxon>Viridiplantae</taxon>
        <taxon>Streptophyta</taxon>
        <taxon>Embryophyta</taxon>
        <taxon>Tracheophyta</taxon>
        <taxon>Spermatophyta</taxon>
        <taxon>Magnoliopsida</taxon>
        <taxon>Liliopsida</taxon>
        <taxon>Zingiberales</taxon>
        <taxon>Musaceae</taxon>
        <taxon>Musa</taxon>
    </lineage>
</organism>
<keyword evidence="8" id="KW-0833">Ubl conjugation pathway</keyword>
<dbReference type="GO" id="GO:0016567">
    <property type="term" value="P:protein ubiquitination"/>
    <property type="evidence" value="ECO:0007669"/>
    <property type="project" value="TreeGrafter"/>
</dbReference>
<keyword evidence="6" id="KW-0479">Metal-binding</keyword>
<dbReference type="Proteomes" id="UP000317650">
    <property type="component" value="Chromosome 5"/>
</dbReference>
<dbReference type="InterPro" id="IPR013083">
    <property type="entry name" value="Znf_RING/FYVE/PHD"/>
</dbReference>
<dbReference type="PANTHER" id="PTHR45977:SF19">
    <property type="entry name" value="RING-TYPE DOMAIN-CONTAINING PROTEIN"/>
    <property type="match status" value="1"/>
</dbReference>
<comment type="subcellular location">
    <subcellularLocation>
        <location evidence="2">Membrane</location>
        <topology evidence="2">Multi-pass membrane protein</topology>
    </subcellularLocation>
</comment>
<evidence type="ECO:0000256" key="3">
    <source>
        <dbReference type="ARBA" id="ARBA00012483"/>
    </source>
</evidence>
<evidence type="ECO:0000256" key="1">
    <source>
        <dbReference type="ARBA" id="ARBA00000900"/>
    </source>
</evidence>
<dbReference type="AlphaFoldDB" id="A0A4S8JV06"/>
<evidence type="ECO:0000313" key="17">
    <source>
        <dbReference type="Proteomes" id="UP000317650"/>
    </source>
</evidence>
<keyword evidence="7 12" id="KW-0863">Zinc-finger</keyword>
<keyword evidence="11 14" id="KW-0472">Membrane</keyword>
<dbReference type="STRING" id="52838.A0A4S8JV06"/>
<feature type="region of interest" description="Disordered" evidence="13">
    <location>
        <begin position="1"/>
        <end position="32"/>
    </location>
</feature>
<feature type="transmembrane region" description="Helical" evidence="14">
    <location>
        <begin position="78"/>
        <end position="101"/>
    </location>
</feature>
<keyword evidence="9" id="KW-0862">Zinc</keyword>
<reference evidence="16 17" key="1">
    <citation type="journal article" date="2019" name="Nat. Plants">
        <title>Genome sequencing of Musa balbisiana reveals subgenome evolution and function divergence in polyploid bananas.</title>
        <authorList>
            <person name="Yao X."/>
        </authorList>
    </citation>
    <scope>NUCLEOTIDE SEQUENCE [LARGE SCALE GENOMIC DNA]</scope>
    <source>
        <strain evidence="17">cv. DH-PKW</strain>
        <tissue evidence="16">Leaves</tissue>
    </source>
</reference>
<dbReference type="Pfam" id="PF13639">
    <property type="entry name" value="zf-RING_2"/>
    <property type="match status" value="1"/>
</dbReference>
<dbReference type="InterPro" id="IPR001841">
    <property type="entry name" value="Znf_RING"/>
</dbReference>
<dbReference type="GO" id="GO:0000325">
    <property type="term" value="C:plant-type vacuole"/>
    <property type="evidence" value="ECO:0007669"/>
    <property type="project" value="TreeGrafter"/>
</dbReference>
<keyword evidence="17" id="KW-1185">Reference proteome</keyword>
<feature type="domain" description="RING-type" evidence="15">
    <location>
        <begin position="296"/>
        <end position="355"/>
    </location>
</feature>
<dbReference type="GO" id="GO:0008270">
    <property type="term" value="F:zinc ion binding"/>
    <property type="evidence" value="ECO:0007669"/>
    <property type="project" value="UniProtKB-KW"/>
</dbReference>
<evidence type="ECO:0000256" key="5">
    <source>
        <dbReference type="ARBA" id="ARBA00022692"/>
    </source>
</evidence>
<dbReference type="GO" id="GO:0061630">
    <property type="term" value="F:ubiquitin protein ligase activity"/>
    <property type="evidence" value="ECO:0007669"/>
    <property type="project" value="UniProtKB-EC"/>
</dbReference>
<evidence type="ECO:0000259" key="15">
    <source>
        <dbReference type="PROSITE" id="PS50089"/>
    </source>
</evidence>
<dbReference type="PANTHER" id="PTHR45977">
    <property type="entry name" value="TARGET OF ERK KINASE MPK-1"/>
    <property type="match status" value="1"/>
</dbReference>
<dbReference type="GO" id="GO:0006511">
    <property type="term" value="P:ubiquitin-dependent protein catabolic process"/>
    <property type="evidence" value="ECO:0007669"/>
    <property type="project" value="TreeGrafter"/>
</dbReference>
<evidence type="ECO:0000256" key="13">
    <source>
        <dbReference type="SAM" id="MobiDB-lite"/>
    </source>
</evidence>
<comment type="catalytic activity">
    <reaction evidence="1">
        <text>S-ubiquitinyl-[E2 ubiquitin-conjugating enzyme]-L-cysteine + [acceptor protein]-L-lysine = [E2 ubiquitin-conjugating enzyme]-L-cysteine + N(6)-ubiquitinyl-[acceptor protein]-L-lysine.</text>
        <dbReference type="EC" id="2.3.2.27"/>
    </reaction>
</comment>
<dbReference type="EMBL" id="PYDT01000003">
    <property type="protein sequence ID" value="THU66031.1"/>
    <property type="molecule type" value="Genomic_DNA"/>
</dbReference>
<evidence type="ECO:0000256" key="10">
    <source>
        <dbReference type="ARBA" id="ARBA00022989"/>
    </source>
</evidence>
<dbReference type="SMART" id="SM01197">
    <property type="entry name" value="FANCL_C"/>
    <property type="match status" value="1"/>
</dbReference>
<feature type="transmembrane region" description="Helical" evidence="14">
    <location>
        <begin position="165"/>
        <end position="189"/>
    </location>
</feature>
<gene>
    <name evidence="16" type="ORF">C4D60_Mb05t09920</name>
</gene>
<sequence length="368" mass="41300">MADSDPFARSGGSGTAGHASRPTGPVDHHRHPRGVNWNLPLLLGRATVRRLLGAPPPAAAAAVQLEERHHGWGYSRPVVALDVVWNSAFVLVSVVVLLSTWKERPATPIRAWVFGYVLQSLLHVGFVCFEYRRRQRLRERRRSRWIEVEEDDDEESRAVKKLESLNAMISLLWWMLGFYWIVVGGQALLQDAPHLYWLTVVFLAFDVFFAMFCIMLACVIGIALCCCLPCIIAFLHAVAAQEGASDTDLSTLPKFRFCQGNQPDKLDLENEHQIAITINEQDSLVDLALPAEDSECCICLSQYEDGVELHSLPCNHHFHSDCIVKWLRISSGSKPRALSASTTYLKVVILCSLKKHGFKHQVSSLLYD</sequence>
<evidence type="ECO:0000256" key="14">
    <source>
        <dbReference type="SAM" id="Phobius"/>
    </source>
</evidence>
<dbReference type="SUPFAM" id="SSF57850">
    <property type="entry name" value="RING/U-box"/>
    <property type="match status" value="1"/>
</dbReference>
<name>A0A4S8JV06_MUSBA</name>
<evidence type="ECO:0000256" key="12">
    <source>
        <dbReference type="PROSITE-ProRule" id="PRU00175"/>
    </source>
</evidence>
<evidence type="ECO:0000256" key="9">
    <source>
        <dbReference type="ARBA" id="ARBA00022833"/>
    </source>
</evidence>